<comment type="caution">
    <text evidence="3">The sequence shown here is derived from an EMBL/GenBank/DDBJ whole genome shotgun (WGS) entry which is preliminary data.</text>
</comment>
<dbReference type="EMBL" id="BSFI01000004">
    <property type="protein sequence ID" value="GLK67084.1"/>
    <property type="molecule type" value="Genomic_DNA"/>
</dbReference>
<proteinExistence type="predicted"/>
<evidence type="ECO:0000313" key="3">
    <source>
        <dbReference type="EMBL" id="GLK67084.1"/>
    </source>
</evidence>
<keyword evidence="1" id="KW-0732">Signal</keyword>
<keyword evidence="4" id="KW-1185">Reference proteome</keyword>
<name>A0A9W6J0B3_9HYPH</name>
<accession>A0A9W6J0B3</accession>
<sequence>MIRVLSALLIAASFSVASAAIADDAAAVDVSVKPIERFDSRTPIGGAYGHLIFLGGLQISSSDPDFGGLSGLRLAGDGRSLTAISDRGNWFHGALAYEGSRLAGVSDVTRSPTPGRDGKPLAGRRGLDTEALEIQGRTAWVSSERVTWLTRYALRPDGLPQGRGVAVPLPGIATKAPRNEGYEAIAALPSGGVVLVGEKFLDDNGDNRAFVVGVAAPYAFAVRRTDDFSPTDLTQLPGGGFAVLERRWRPPFSLTVRIRRLAGSDIKPGAVIDGPVLMEATLAQAIDNFEGISAHRGEGGRTVLTLVSDDNFSILQRTLLMQFALPD</sequence>
<evidence type="ECO:0000313" key="4">
    <source>
        <dbReference type="Proteomes" id="UP001143372"/>
    </source>
</evidence>
<feature type="signal peptide" evidence="1">
    <location>
        <begin position="1"/>
        <end position="19"/>
    </location>
</feature>
<gene>
    <name evidence="3" type="ORF">GCM10008179_07220</name>
</gene>
<reference evidence="3" key="2">
    <citation type="submission" date="2023-01" db="EMBL/GenBank/DDBJ databases">
        <authorList>
            <person name="Sun Q."/>
            <person name="Evtushenko L."/>
        </authorList>
    </citation>
    <scope>NUCLEOTIDE SEQUENCE</scope>
    <source>
        <strain evidence="3">VKM B-2347</strain>
    </source>
</reference>
<dbReference type="AlphaFoldDB" id="A0A9W6J0B3"/>
<evidence type="ECO:0000259" key="2">
    <source>
        <dbReference type="Pfam" id="PF13449"/>
    </source>
</evidence>
<dbReference type="PIRSF" id="PIRSF031900">
    <property type="entry name" value="UCP031900"/>
    <property type="match status" value="1"/>
</dbReference>
<dbReference type="Proteomes" id="UP001143372">
    <property type="component" value="Unassembled WGS sequence"/>
</dbReference>
<dbReference type="InterPro" id="IPR027372">
    <property type="entry name" value="Phytase-like_dom"/>
</dbReference>
<feature type="domain" description="Phytase-like" evidence="2">
    <location>
        <begin position="65"/>
        <end position="312"/>
    </location>
</feature>
<organism evidence="3 4">
    <name type="scientific">Hansschlegelia plantiphila</name>
    <dbReference type="NCBI Taxonomy" id="374655"/>
    <lineage>
        <taxon>Bacteria</taxon>
        <taxon>Pseudomonadati</taxon>
        <taxon>Pseudomonadota</taxon>
        <taxon>Alphaproteobacteria</taxon>
        <taxon>Hyphomicrobiales</taxon>
        <taxon>Methylopilaceae</taxon>
        <taxon>Hansschlegelia</taxon>
    </lineage>
</organism>
<reference evidence="3" key="1">
    <citation type="journal article" date="2014" name="Int. J. Syst. Evol. Microbiol.">
        <title>Complete genome sequence of Corynebacterium casei LMG S-19264T (=DSM 44701T), isolated from a smear-ripened cheese.</title>
        <authorList>
            <consortium name="US DOE Joint Genome Institute (JGI-PGF)"/>
            <person name="Walter F."/>
            <person name="Albersmeier A."/>
            <person name="Kalinowski J."/>
            <person name="Ruckert C."/>
        </authorList>
    </citation>
    <scope>NUCLEOTIDE SEQUENCE</scope>
    <source>
        <strain evidence="3">VKM B-2347</strain>
    </source>
</reference>
<dbReference type="Pfam" id="PF13449">
    <property type="entry name" value="Phytase-like"/>
    <property type="match status" value="1"/>
</dbReference>
<protein>
    <recommendedName>
        <fullName evidence="2">Phytase-like domain-containing protein</fullName>
    </recommendedName>
</protein>
<dbReference type="InterPro" id="IPR014567">
    <property type="entry name" value="UCP031900"/>
</dbReference>
<evidence type="ECO:0000256" key="1">
    <source>
        <dbReference type="SAM" id="SignalP"/>
    </source>
</evidence>
<feature type="chain" id="PRO_5040757443" description="Phytase-like domain-containing protein" evidence="1">
    <location>
        <begin position="20"/>
        <end position="327"/>
    </location>
</feature>
<dbReference type="RefSeq" id="WP_271167344.1">
    <property type="nucleotide sequence ID" value="NZ_BSFI01000004.1"/>
</dbReference>